<dbReference type="InterPro" id="IPR016040">
    <property type="entry name" value="NAD(P)-bd_dom"/>
</dbReference>
<dbReference type="AlphaFoldDB" id="A0A495ILD1"/>
<evidence type="ECO:0000259" key="1">
    <source>
        <dbReference type="Pfam" id="PF13460"/>
    </source>
</evidence>
<evidence type="ECO:0000313" key="2">
    <source>
        <dbReference type="EMBL" id="RKR75966.1"/>
    </source>
</evidence>
<comment type="caution">
    <text evidence="2">The sequence shown here is derived from an EMBL/GenBank/DDBJ whole genome shotgun (WGS) entry which is preliminary data.</text>
</comment>
<dbReference type="Proteomes" id="UP000280008">
    <property type="component" value="Unassembled WGS sequence"/>
</dbReference>
<dbReference type="OrthoDB" id="9787292at2"/>
<reference evidence="2 3" key="1">
    <citation type="submission" date="2018-10" db="EMBL/GenBank/DDBJ databases">
        <title>Sequencing the genomes of 1000 actinobacteria strains.</title>
        <authorList>
            <person name="Klenk H.-P."/>
        </authorList>
    </citation>
    <scope>NUCLEOTIDE SEQUENCE [LARGE SCALE GENOMIC DNA]</scope>
    <source>
        <strain evidence="2 3">DSM 17894</strain>
    </source>
</reference>
<dbReference type="Gene3D" id="3.40.50.720">
    <property type="entry name" value="NAD(P)-binding Rossmann-like Domain"/>
    <property type="match status" value="2"/>
</dbReference>
<dbReference type="EMBL" id="RBKS01000001">
    <property type="protein sequence ID" value="RKR75966.1"/>
    <property type="molecule type" value="Genomic_DNA"/>
</dbReference>
<dbReference type="InterPro" id="IPR051783">
    <property type="entry name" value="NAD(P)-dependent_oxidoreduct"/>
</dbReference>
<evidence type="ECO:0000313" key="3">
    <source>
        <dbReference type="Proteomes" id="UP000280008"/>
    </source>
</evidence>
<accession>A0A495ILD1</accession>
<organism evidence="2 3">
    <name type="scientific">Frondihabitans australicus</name>
    <dbReference type="NCBI Taxonomy" id="386892"/>
    <lineage>
        <taxon>Bacteria</taxon>
        <taxon>Bacillati</taxon>
        <taxon>Actinomycetota</taxon>
        <taxon>Actinomycetes</taxon>
        <taxon>Micrococcales</taxon>
        <taxon>Microbacteriaceae</taxon>
        <taxon>Frondihabitans</taxon>
    </lineage>
</organism>
<dbReference type="Pfam" id="PF13460">
    <property type="entry name" value="NAD_binding_10"/>
    <property type="match status" value="1"/>
</dbReference>
<protein>
    <submittedName>
        <fullName evidence="2">Nucleoside-diphosphate-sugar epimerase</fullName>
    </submittedName>
</protein>
<keyword evidence="3" id="KW-1185">Reference proteome</keyword>
<dbReference type="InterPro" id="IPR036291">
    <property type="entry name" value="NAD(P)-bd_dom_sf"/>
</dbReference>
<dbReference type="PANTHER" id="PTHR48079:SF6">
    <property type="entry name" value="NAD(P)-BINDING DOMAIN-CONTAINING PROTEIN-RELATED"/>
    <property type="match status" value="1"/>
</dbReference>
<dbReference type="GO" id="GO:0005737">
    <property type="term" value="C:cytoplasm"/>
    <property type="evidence" value="ECO:0007669"/>
    <property type="project" value="TreeGrafter"/>
</dbReference>
<feature type="domain" description="NAD(P)-binding" evidence="1">
    <location>
        <begin position="9"/>
        <end position="117"/>
    </location>
</feature>
<dbReference type="SUPFAM" id="SSF51735">
    <property type="entry name" value="NAD(P)-binding Rossmann-fold domains"/>
    <property type="match status" value="1"/>
</dbReference>
<dbReference type="RefSeq" id="WP_121370828.1">
    <property type="nucleotide sequence ID" value="NZ_RBKS01000001.1"/>
</dbReference>
<dbReference type="GO" id="GO:0004029">
    <property type="term" value="F:aldehyde dehydrogenase (NAD+) activity"/>
    <property type="evidence" value="ECO:0007669"/>
    <property type="project" value="TreeGrafter"/>
</dbReference>
<proteinExistence type="predicted"/>
<sequence length="293" mass="30621">MRVLVTGPAGHIGQAVLAELIGHGHEVTGLVRSESSAAAVEKLGATALHGDVNDLSLLASAAADVDAVIHLAFDHGSVAQGDMQTAVDADTAVVNAFGDALAGTGKTFIGIGIARTGDAERDRLLEANPRVFVSRAVLELVSRDVRALLVAVPPVTHSDRDVHGFLPTIIGIAKRQGASGYIDEGLNVWPAVHTLDLAVLFRLALEKAPAGSQLIGSSDEGVEVRRIAENIAGHLGLPAVSVPAAEAPAFFAPFIFMGMNVPMPNAATRELLGWEPTHPRLIEDLDAGHYFTR</sequence>
<dbReference type="PANTHER" id="PTHR48079">
    <property type="entry name" value="PROTEIN YEEZ"/>
    <property type="match status" value="1"/>
</dbReference>
<gene>
    <name evidence="2" type="ORF">C8E83_3130</name>
</gene>
<name>A0A495ILD1_9MICO</name>